<feature type="domain" description="Type ISP restriction-modification enzyme LLaBIII C-terminal specificity" evidence="1">
    <location>
        <begin position="1"/>
        <end position="135"/>
    </location>
</feature>
<accession>A0A090MLP4</accession>
<keyword evidence="2" id="KW-0378">Hydrolase</keyword>
<dbReference type="EMBL" id="CCAZ020000001">
    <property type="protein sequence ID" value="CEG08340.1"/>
    <property type="molecule type" value="Genomic_DNA"/>
</dbReference>
<organism evidence="2 3">
    <name type="scientific">Afipia felis</name>
    <name type="common">Cat scratch disease bacillus</name>
    <dbReference type="NCBI Taxonomy" id="1035"/>
    <lineage>
        <taxon>Bacteria</taxon>
        <taxon>Pseudomonadati</taxon>
        <taxon>Pseudomonadota</taxon>
        <taxon>Alphaproteobacteria</taxon>
        <taxon>Hyphomicrobiales</taxon>
        <taxon>Nitrobacteraceae</taxon>
        <taxon>Afipia</taxon>
    </lineage>
</organism>
<reference evidence="2 3" key="1">
    <citation type="journal article" date="2014" name="Genome Announc.">
        <title>Genome Sequence of Afipia felis Strain 76713, Isolated in Hospital Water Using an Amoeba Co-Culture Procedure.</title>
        <authorList>
            <person name="Benamar S."/>
            <person name="La Scola B."/>
            <person name="Croce O."/>
        </authorList>
    </citation>
    <scope>NUCLEOTIDE SEQUENCE [LARGE SCALE GENOMIC DNA]</scope>
    <source>
        <strain evidence="2 3">76713</strain>
    </source>
</reference>
<dbReference type="InterPro" id="IPR041635">
    <property type="entry name" value="Type_ISP_LLaBIII_C"/>
</dbReference>
<keyword evidence="2" id="KW-0067">ATP-binding</keyword>
<gene>
    <name evidence="2" type="ORF">BN961_01754</name>
</gene>
<proteinExistence type="predicted"/>
<dbReference type="Proteomes" id="UP000035762">
    <property type="component" value="Unassembled WGS sequence"/>
</dbReference>
<dbReference type="AlphaFoldDB" id="A0A090MLP4"/>
<comment type="caution">
    <text evidence="2">The sequence shown here is derived from an EMBL/GenBank/DDBJ whole genome shotgun (WGS) entry which is preliminary data.</text>
</comment>
<protein>
    <submittedName>
        <fullName evidence="2">Helicase</fullName>
    </submittedName>
</protein>
<sequence length="164" mass="18543">MPRIPFAGNFWAFSKAGRELASWHLSYETVEPYPLSQVGELPLGEAALYRVQKMAWARKRVDGKLTEDKTTLIYNSRISLTGIPPEAQEYVVNGKPAIEWVIERYQVTTDKDSGIVNDPNDWAAEHGDPTYIFNLVKRVVRVSVETVRIVKALPALDLPACKER</sequence>
<evidence type="ECO:0000313" key="2">
    <source>
        <dbReference type="EMBL" id="CEG08340.1"/>
    </source>
</evidence>
<name>A0A090MLP4_AFIFE</name>
<dbReference type="GO" id="GO:0004386">
    <property type="term" value="F:helicase activity"/>
    <property type="evidence" value="ECO:0007669"/>
    <property type="project" value="UniProtKB-KW"/>
</dbReference>
<evidence type="ECO:0000313" key="3">
    <source>
        <dbReference type="Proteomes" id="UP000035762"/>
    </source>
</evidence>
<evidence type="ECO:0000259" key="1">
    <source>
        <dbReference type="Pfam" id="PF18135"/>
    </source>
</evidence>
<keyword evidence="2" id="KW-0347">Helicase</keyword>
<dbReference type="Pfam" id="PF18135">
    <property type="entry name" value="Type_ISP_C"/>
    <property type="match status" value="1"/>
</dbReference>
<keyword evidence="3" id="KW-1185">Reference proteome</keyword>
<dbReference type="STRING" id="1035.BN961_01754"/>
<keyword evidence="2" id="KW-0547">Nucleotide-binding</keyword>